<comment type="subcellular location">
    <subcellularLocation>
        <location evidence="1">Membrane</location>
        <topology evidence="1">Single-pass membrane protein</topology>
    </subcellularLocation>
</comment>
<dbReference type="STRING" id="644352.J3NLB9"/>
<feature type="compositionally biased region" description="Polar residues" evidence="5">
    <location>
        <begin position="1"/>
        <end position="24"/>
    </location>
</feature>
<reference evidence="8" key="4">
    <citation type="journal article" date="2015" name="G3 (Bethesda)">
        <title>Genome sequences of three phytopathogenic species of the Magnaporthaceae family of fungi.</title>
        <authorList>
            <person name="Okagaki L.H."/>
            <person name="Nunes C.C."/>
            <person name="Sailsbery J."/>
            <person name="Clay B."/>
            <person name="Brown D."/>
            <person name="John T."/>
            <person name="Oh Y."/>
            <person name="Young N."/>
            <person name="Fitzgerald M."/>
            <person name="Haas B.J."/>
            <person name="Zeng Q."/>
            <person name="Young S."/>
            <person name="Adiconis X."/>
            <person name="Fan L."/>
            <person name="Levin J.Z."/>
            <person name="Mitchell T.K."/>
            <person name="Okubara P.A."/>
            <person name="Farman M.L."/>
            <person name="Kohn L.M."/>
            <person name="Birren B."/>
            <person name="Ma L.-J."/>
            <person name="Dean R.A."/>
        </authorList>
    </citation>
    <scope>NUCLEOTIDE SEQUENCE</scope>
    <source>
        <strain evidence="8">R3-111a-1</strain>
    </source>
</reference>
<keyword evidence="4 6" id="KW-0472">Membrane</keyword>
<dbReference type="GO" id="GO:0016020">
    <property type="term" value="C:membrane"/>
    <property type="evidence" value="ECO:0007669"/>
    <property type="project" value="UniProtKB-SubCell"/>
</dbReference>
<dbReference type="eggNOG" id="ENOG502S3II">
    <property type="taxonomic scope" value="Eukaryota"/>
</dbReference>
<dbReference type="EMBL" id="GL385395">
    <property type="protein sequence ID" value="EJT82093.1"/>
    <property type="molecule type" value="Genomic_DNA"/>
</dbReference>
<reference evidence="8" key="5">
    <citation type="submission" date="2018-04" db="UniProtKB">
        <authorList>
            <consortium name="EnsemblFungi"/>
        </authorList>
    </citation>
    <scope>IDENTIFICATION</scope>
    <source>
        <strain evidence="8">R3-111a-1</strain>
    </source>
</reference>
<evidence type="ECO:0000256" key="1">
    <source>
        <dbReference type="ARBA" id="ARBA00004167"/>
    </source>
</evidence>
<evidence type="ECO:0000256" key="6">
    <source>
        <dbReference type="SAM" id="Phobius"/>
    </source>
</evidence>
<dbReference type="Proteomes" id="UP000006039">
    <property type="component" value="Unassembled WGS sequence"/>
</dbReference>
<dbReference type="VEuPathDB" id="FungiDB:GGTG_02067"/>
<evidence type="ECO:0000313" key="9">
    <source>
        <dbReference type="Proteomes" id="UP000006039"/>
    </source>
</evidence>
<proteinExistence type="predicted"/>
<feature type="compositionally biased region" description="Low complexity" evidence="5">
    <location>
        <begin position="25"/>
        <end position="43"/>
    </location>
</feature>
<dbReference type="AlphaFoldDB" id="J3NLB9"/>
<evidence type="ECO:0000256" key="3">
    <source>
        <dbReference type="ARBA" id="ARBA00022989"/>
    </source>
</evidence>
<evidence type="ECO:0000313" key="7">
    <source>
        <dbReference type="EMBL" id="EJT82093.1"/>
    </source>
</evidence>
<evidence type="ECO:0000256" key="4">
    <source>
        <dbReference type="ARBA" id="ARBA00023136"/>
    </source>
</evidence>
<keyword evidence="9" id="KW-1185">Reference proteome</keyword>
<organism evidence="7">
    <name type="scientific">Gaeumannomyces tritici (strain R3-111a-1)</name>
    <name type="common">Wheat and barley take-all root rot fungus</name>
    <name type="synonym">Gaeumannomyces graminis var. tritici</name>
    <dbReference type="NCBI Taxonomy" id="644352"/>
    <lineage>
        <taxon>Eukaryota</taxon>
        <taxon>Fungi</taxon>
        <taxon>Dikarya</taxon>
        <taxon>Ascomycota</taxon>
        <taxon>Pezizomycotina</taxon>
        <taxon>Sordariomycetes</taxon>
        <taxon>Sordariomycetidae</taxon>
        <taxon>Magnaporthales</taxon>
        <taxon>Magnaporthaceae</taxon>
        <taxon>Gaeumannomyces</taxon>
    </lineage>
</organism>
<feature type="transmembrane region" description="Helical" evidence="6">
    <location>
        <begin position="115"/>
        <end position="136"/>
    </location>
</feature>
<dbReference type="Pfam" id="PF14880">
    <property type="entry name" value="COX14"/>
    <property type="match status" value="1"/>
</dbReference>
<reference evidence="7" key="2">
    <citation type="submission" date="2010-07" db="EMBL/GenBank/DDBJ databases">
        <authorList>
            <consortium name="The Broad Institute Genome Sequencing Platform"/>
            <consortium name="Broad Institute Genome Sequencing Center for Infectious Disease"/>
            <person name="Ma L.-J."/>
            <person name="Dead R."/>
            <person name="Young S."/>
            <person name="Zeng Q."/>
            <person name="Koehrsen M."/>
            <person name="Alvarado L."/>
            <person name="Berlin A."/>
            <person name="Chapman S.B."/>
            <person name="Chen Z."/>
            <person name="Freedman E."/>
            <person name="Gellesch M."/>
            <person name="Goldberg J."/>
            <person name="Griggs A."/>
            <person name="Gujja S."/>
            <person name="Heilman E.R."/>
            <person name="Heiman D."/>
            <person name="Hepburn T."/>
            <person name="Howarth C."/>
            <person name="Jen D."/>
            <person name="Larson L."/>
            <person name="Mehta T."/>
            <person name="Neiman D."/>
            <person name="Pearson M."/>
            <person name="Roberts A."/>
            <person name="Saif S."/>
            <person name="Shea T."/>
            <person name="Shenoy N."/>
            <person name="Sisk P."/>
            <person name="Stolte C."/>
            <person name="Sykes S."/>
            <person name="Walk T."/>
            <person name="White J."/>
            <person name="Yandava C."/>
            <person name="Haas B."/>
            <person name="Nusbaum C."/>
            <person name="Birren B."/>
        </authorList>
    </citation>
    <scope>NUCLEOTIDE SEQUENCE</scope>
    <source>
        <strain evidence="7">R3-111a-1</strain>
    </source>
</reference>
<dbReference type="HOGENOM" id="CLU_052684_0_1_1"/>
<feature type="compositionally biased region" description="Basic and acidic residues" evidence="5">
    <location>
        <begin position="312"/>
        <end position="321"/>
    </location>
</feature>
<name>J3NLB9_GAET3</name>
<keyword evidence="3 6" id="KW-1133">Transmembrane helix</keyword>
<protein>
    <recommendedName>
        <fullName evidence="10">Cytochrome oxidase c assembly domain-containing protein</fullName>
    </recommendedName>
</protein>
<feature type="region of interest" description="Disordered" evidence="5">
    <location>
        <begin position="1"/>
        <end position="77"/>
    </location>
</feature>
<evidence type="ECO:0008006" key="10">
    <source>
        <dbReference type="Google" id="ProtNLM"/>
    </source>
</evidence>
<evidence type="ECO:0000256" key="5">
    <source>
        <dbReference type="SAM" id="MobiDB-lite"/>
    </source>
</evidence>
<dbReference type="InterPro" id="IPR029208">
    <property type="entry name" value="COX14"/>
</dbReference>
<feature type="region of interest" description="Disordered" evidence="5">
    <location>
        <begin position="282"/>
        <end position="321"/>
    </location>
</feature>
<keyword evidence="2 6" id="KW-0812">Transmembrane</keyword>
<evidence type="ECO:0000313" key="8">
    <source>
        <dbReference type="EnsemblFungi" id="EJT82093"/>
    </source>
</evidence>
<dbReference type="GeneID" id="20342525"/>
<reference evidence="7" key="3">
    <citation type="submission" date="2010-09" db="EMBL/GenBank/DDBJ databases">
        <title>Annotation of Gaeumannomyces graminis var. tritici R3-111a-1.</title>
        <authorList>
            <consortium name="The Broad Institute Genome Sequencing Platform"/>
            <person name="Ma L.-J."/>
            <person name="Dead R."/>
            <person name="Young S.K."/>
            <person name="Zeng Q."/>
            <person name="Gargeya S."/>
            <person name="Fitzgerald M."/>
            <person name="Haas B."/>
            <person name="Abouelleil A."/>
            <person name="Alvarado L."/>
            <person name="Arachchi H.M."/>
            <person name="Berlin A."/>
            <person name="Brown A."/>
            <person name="Chapman S.B."/>
            <person name="Chen Z."/>
            <person name="Dunbar C."/>
            <person name="Freedman E."/>
            <person name="Gearin G."/>
            <person name="Gellesch M."/>
            <person name="Goldberg J."/>
            <person name="Griggs A."/>
            <person name="Gujja S."/>
            <person name="Heiman D."/>
            <person name="Howarth C."/>
            <person name="Larson L."/>
            <person name="Lui A."/>
            <person name="MacDonald P.J.P."/>
            <person name="Mehta T."/>
            <person name="Montmayeur A."/>
            <person name="Murphy C."/>
            <person name="Neiman D."/>
            <person name="Pearson M."/>
            <person name="Priest M."/>
            <person name="Roberts A."/>
            <person name="Saif S."/>
            <person name="Shea T."/>
            <person name="Shenoy N."/>
            <person name="Sisk P."/>
            <person name="Stolte C."/>
            <person name="Sykes S."/>
            <person name="Yandava C."/>
            <person name="Wortman J."/>
            <person name="Nusbaum C."/>
            <person name="Birren B."/>
        </authorList>
    </citation>
    <scope>NUCLEOTIDE SEQUENCE</scope>
    <source>
        <strain evidence="7">R3-111a-1</strain>
    </source>
</reference>
<dbReference type="EnsemblFungi" id="EJT82093">
    <property type="protein sequence ID" value="EJT82093"/>
    <property type="gene ID" value="GGTG_02067"/>
</dbReference>
<reference evidence="9" key="1">
    <citation type="submission" date="2010-07" db="EMBL/GenBank/DDBJ databases">
        <title>The genome sequence of Gaeumannomyces graminis var. tritici strain R3-111a-1.</title>
        <authorList>
            <consortium name="The Broad Institute Genome Sequencing Platform"/>
            <person name="Ma L.-J."/>
            <person name="Dead R."/>
            <person name="Young S."/>
            <person name="Zeng Q."/>
            <person name="Koehrsen M."/>
            <person name="Alvarado L."/>
            <person name="Berlin A."/>
            <person name="Chapman S.B."/>
            <person name="Chen Z."/>
            <person name="Freedman E."/>
            <person name="Gellesch M."/>
            <person name="Goldberg J."/>
            <person name="Griggs A."/>
            <person name="Gujja S."/>
            <person name="Heilman E.R."/>
            <person name="Heiman D."/>
            <person name="Hepburn T."/>
            <person name="Howarth C."/>
            <person name="Jen D."/>
            <person name="Larson L."/>
            <person name="Mehta T."/>
            <person name="Neiman D."/>
            <person name="Pearson M."/>
            <person name="Roberts A."/>
            <person name="Saif S."/>
            <person name="Shea T."/>
            <person name="Shenoy N."/>
            <person name="Sisk P."/>
            <person name="Stolte C."/>
            <person name="Sykes S."/>
            <person name="Walk T."/>
            <person name="White J."/>
            <person name="Yandava C."/>
            <person name="Haas B."/>
            <person name="Nusbaum C."/>
            <person name="Birren B."/>
        </authorList>
    </citation>
    <scope>NUCLEOTIDE SEQUENCE [LARGE SCALE GENOMIC DNA]</scope>
    <source>
        <strain evidence="9">R3-111a-1</strain>
    </source>
</reference>
<sequence>MASSGIRTPRSVSDATRFTPTTPHAASKGGPSSSSSSKKPSAATHPRSRPSPAESFVPGERGRRPPPLAAAPAEAPEQRVARLRAAHLAAKNAQVSSMDRLVNRARGFFDHAHRFTTMGLIGLSAVATLVTAYAAVDMMTYNRKRKHEFLEAQARMRADSLEAARLAYMRGDATDEQVALVEEANSRGADVSIFSKLPPVISPPAAVKPPTATAADGEASSATAVAAAAGKEEGQKKSSSSWGSSVWGFLGGNLKDEDVAAAAAAAAPRAIAASIEDKARAAFDKERENQRNGGPLDQVGSSAAKGDGGGGDAEKPKRGWW</sequence>
<gene>
    <name evidence="8" type="primary">20342525</name>
    <name evidence="7" type="ORF">GGTG_02067</name>
</gene>
<dbReference type="OrthoDB" id="4205486at2759"/>
<evidence type="ECO:0000256" key="2">
    <source>
        <dbReference type="ARBA" id="ARBA00022692"/>
    </source>
</evidence>
<dbReference type="RefSeq" id="XP_009218102.1">
    <property type="nucleotide sequence ID" value="XM_009219838.1"/>
</dbReference>
<accession>J3NLB9</accession>